<dbReference type="NCBIfam" id="NF002305">
    <property type="entry name" value="PRK01229.1"/>
    <property type="match status" value="1"/>
</dbReference>
<dbReference type="EMBL" id="RXIF01000006">
    <property type="protein sequence ID" value="RZN64654.1"/>
    <property type="molecule type" value="Genomic_DNA"/>
</dbReference>
<dbReference type="InterPro" id="IPR023170">
    <property type="entry name" value="HhH_base_excis_C"/>
</dbReference>
<keyword evidence="5 7" id="KW-0511">Multifunctional enzyme</keyword>
<feature type="active site" evidence="7">
    <location>
        <position position="129"/>
    </location>
</feature>
<comment type="caution">
    <text evidence="7">Lacks conserved residue(s) required for the propagation of feature annotation.</text>
</comment>
<dbReference type="SMART" id="SM00478">
    <property type="entry name" value="ENDO3c"/>
    <property type="match status" value="1"/>
</dbReference>
<feature type="active site" evidence="7">
    <location>
        <position position="147"/>
    </location>
</feature>
<dbReference type="SUPFAM" id="SSF48150">
    <property type="entry name" value="DNA-glycosylase"/>
    <property type="match status" value="1"/>
</dbReference>
<reference evidence="9 10" key="1">
    <citation type="journal article" date="2019" name="Nat. Microbiol.">
        <title>Wide diversity of methane and short-chain alkane metabolisms in uncultured archaea.</title>
        <authorList>
            <person name="Borrel G."/>
            <person name="Adam P.S."/>
            <person name="McKay L.J."/>
            <person name="Chen L.X."/>
            <person name="Sierra-Garcia I.N."/>
            <person name="Sieber C.M."/>
            <person name="Letourneur Q."/>
            <person name="Ghozlane A."/>
            <person name="Andersen G.L."/>
            <person name="Li W.J."/>
            <person name="Hallam S.J."/>
            <person name="Muyzer G."/>
            <person name="de Oliveira V.M."/>
            <person name="Inskeep W.P."/>
            <person name="Banfield J.F."/>
            <person name="Gribaldo S."/>
        </authorList>
    </citation>
    <scope>NUCLEOTIDE SEQUENCE [LARGE SCALE GENOMIC DNA]</scope>
    <source>
        <strain evidence="9">NM1a</strain>
    </source>
</reference>
<comment type="similarity">
    <text evidence="7">Belongs to the type-2 OGG1 family.</text>
</comment>
<accession>A0A520KS92</accession>
<keyword evidence="3 7" id="KW-0234">DNA repair</keyword>
<evidence type="ECO:0000259" key="8">
    <source>
        <dbReference type="SMART" id="SM00478"/>
    </source>
</evidence>
<dbReference type="InterPro" id="IPR003265">
    <property type="entry name" value="HhH-GPD_domain"/>
</dbReference>
<dbReference type="Gene3D" id="1.10.340.30">
    <property type="entry name" value="Hypothetical protein, domain 2"/>
    <property type="match status" value="1"/>
</dbReference>
<dbReference type="Proteomes" id="UP000317158">
    <property type="component" value="Unassembled WGS sequence"/>
</dbReference>
<organism evidence="9 10">
    <name type="scientific">Methanoliparum thermophilum</name>
    <dbReference type="NCBI Taxonomy" id="2491083"/>
    <lineage>
        <taxon>Archaea</taxon>
        <taxon>Methanobacteriati</taxon>
        <taxon>Methanobacteriota</taxon>
        <taxon>Candidatus Methanoliparia</taxon>
        <taxon>Candidatus Methanoliparales</taxon>
        <taxon>Candidatus Methanoliparaceae</taxon>
        <taxon>Candidatus Methanoliparum</taxon>
    </lineage>
</organism>
<keyword evidence="1 7" id="KW-0227">DNA damage</keyword>
<name>A0A520KS92_METT2</name>
<proteinExistence type="inferred from homology"/>
<keyword evidence="4 7" id="KW-0456">Lyase</keyword>
<evidence type="ECO:0000256" key="6">
    <source>
        <dbReference type="ARBA" id="ARBA00023295"/>
    </source>
</evidence>
<dbReference type="AlphaFoldDB" id="A0A520KS92"/>
<dbReference type="GO" id="GO:0140078">
    <property type="term" value="F:class I DNA-(apurinic or apyrimidinic site) endonuclease activity"/>
    <property type="evidence" value="ECO:0007669"/>
    <property type="project" value="UniProtKB-EC"/>
</dbReference>
<evidence type="ECO:0000313" key="9">
    <source>
        <dbReference type="EMBL" id="RZN64654.1"/>
    </source>
</evidence>
<evidence type="ECO:0000313" key="10">
    <source>
        <dbReference type="Proteomes" id="UP000317158"/>
    </source>
</evidence>
<dbReference type="CDD" id="cd00056">
    <property type="entry name" value="ENDO3c"/>
    <property type="match status" value="1"/>
</dbReference>
<feature type="domain" description="HhH-GPD" evidence="8">
    <location>
        <begin position="45"/>
        <end position="202"/>
    </location>
</feature>
<dbReference type="PIRSF" id="PIRSF005954">
    <property type="entry name" value="Thrmst_ogg"/>
    <property type="match status" value="1"/>
</dbReference>
<comment type="catalytic activity">
    <reaction evidence="7">
        <text>2'-deoxyribonucleotide-(2'-deoxyribose 5'-phosphate)-2'-deoxyribonucleotide-DNA = a 3'-end 2'-deoxyribonucleotide-(2,3-dehydro-2,3-deoxyribose 5'-phosphate)-DNA + a 5'-end 5'-phospho-2'-deoxyribonucleoside-DNA + H(+)</text>
        <dbReference type="Rhea" id="RHEA:66592"/>
        <dbReference type="Rhea" id="RHEA-COMP:13180"/>
        <dbReference type="Rhea" id="RHEA-COMP:16897"/>
        <dbReference type="Rhea" id="RHEA-COMP:17067"/>
        <dbReference type="ChEBI" id="CHEBI:15378"/>
        <dbReference type="ChEBI" id="CHEBI:136412"/>
        <dbReference type="ChEBI" id="CHEBI:157695"/>
        <dbReference type="ChEBI" id="CHEBI:167181"/>
        <dbReference type="EC" id="4.2.99.18"/>
    </reaction>
</comment>
<comment type="caution">
    <text evidence="9">The sequence shown here is derived from an EMBL/GenBank/DDBJ whole genome shotgun (WGS) entry which is preliminary data.</text>
</comment>
<dbReference type="Pfam" id="PF22175">
    <property type="entry name" value="Ogg-HhH"/>
    <property type="match status" value="1"/>
</dbReference>
<dbReference type="EC" id="3.2.2.-" evidence="7"/>
<gene>
    <name evidence="7" type="primary">ogg</name>
    <name evidence="9" type="ORF">EF806_04430</name>
</gene>
<sequence>MIDNIYRLKRDNKVVSLVNSRVDLFKKNQKKDNECWFSELCFCILTANSSASLGIKIKNKIGADGFLNLSLNDLKRILKEEGHRFYNKRAEYIVEARRYKKIKDLLIGYEDKKEAREWLVSNIKGIGYKESSHFLRNVGYMNLAILDRHILRVLNSYNIIESIPKSLTRKSYLGLESILEDISDIVRLSLGELDLYLWYMQTGRVLM</sequence>
<dbReference type="GO" id="GO:0006284">
    <property type="term" value="P:base-excision repair"/>
    <property type="evidence" value="ECO:0007669"/>
    <property type="project" value="UniProtKB-UniRule"/>
</dbReference>
<dbReference type="InterPro" id="IPR011257">
    <property type="entry name" value="DNA_glycosylase"/>
</dbReference>
<evidence type="ECO:0000256" key="1">
    <source>
        <dbReference type="ARBA" id="ARBA00022763"/>
    </source>
</evidence>
<evidence type="ECO:0000256" key="4">
    <source>
        <dbReference type="ARBA" id="ARBA00023239"/>
    </source>
</evidence>
<evidence type="ECO:0000256" key="2">
    <source>
        <dbReference type="ARBA" id="ARBA00022801"/>
    </source>
</evidence>
<keyword evidence="6 7" id="KW-0326">Glycosidase</keyword>
<dbReference type="EC" id="4.2.99.18" evidence="7"/>
<dbReference type="InterPro" id="IPR012092">
    <property type="entry name" value="DNA_glyclase/AP_lyase_Ogg"/>
</dbReference>
<keyword evidence="2 7" id="KW-0378">Hydrolase</keyword>
<dbReference type="GO" id="GO:0016799">
    <property type="term" value="F:hydrolase activity, hydrolyzing N-glycosyl compounds"/>
    <property type="evidence" value="ECO:0007669"/>
    <property type="project" value="UniProtKB-UniRule"/>
</dbReference>
<evidence type="ECO:0000256" key="7">
    <source>
        <dbReference type="HAMAP-Rule" id="MF_00241"/>
    </source>
</evidence>
<dbReference type="HAMAP" id="MF_00241">
    <property type="entry name" value="Ogg"/>
    <property type="match status" value="1"/>
</dbReference>
<evidence type="ECO:0000256" key="5">
    <source>
        <dbReference type="ARBA" id="ARBA00023268"/>
    </source>
</evidence>
<evidence type="ECO:0000256" key="3">
    <source>
        <dbReference type="ARBA" id="ARBA00023204"/>
    </source>
</evidence>
<comment type="function">
    <text evidence="7">Catalyzes the excision of an oxidatively damaged form of guanine (7,8-dihydro-8-oxoguanine = 8-oxoG) from DNA. Also cleaves the DNA backbone at apurinic/apyrimidinic sites (AP sites).</text>
</comment>
<protein>
    <recommendedName>
        <fullName evidence="7">8-oxoguanine DNA glycosylase/AP lyase</fullName>
    </recommendedName>
    <domain>
        <recommendedName>
            <fullName evidence="7">8-oxoguanine DNA glycosylase</fullName>
            <shortName evidence="7">8-oxoG DNA glycosylase</shortName>
            <ecNumber evidence="7">3.2.2.-</ecNumber>
        </recommendedName>
    </domain>
    <domain>
        <recommendedName>
            <fullName evidence="7">DNA-(apurinic or apyrimidinic site) lyase</fullName>
            <shortName evidence="7">AP lyase</shortName>
            <ecNumber evidence="7">4.2.99.18</ecNumber>
        </recommendedName>
    </domain>
</protein>
<dbReference type="Gene3D" id="1.10.1670.10">
    <property type="entry name" value="Helix-hairpin-Helix base-excision DNA repair enzymes (C-terminal)"/>
    <property type="match status" value="1"/>
</dbReference>